<keyword evidence="3" id="KW-1185">Reference proteome</keyword>
<keyword evidence="1" id="KW-0812">Transmembrane</keyword>
<organism evidence="2 3">
    <name type="scientific">Aspergillus sergii</name>
    <dbReference type="NCBI Taxonomy" id="1034303"/>
    <lineage>
        <taxon>Eukaryota</taxon>
        <taxon>Fungi</taxon>
        <taxon>Dikarya</taxon>
        <taxon>Ascomycota</taxon>
        <taxon>Pezizomycotina</taxon>
        <taxon>Eurotiomycetes</taxon>
        <taxon>Eurotiomycetidae</taxon>
        <taxon>Eurotiales</taxon>
        <taxon>Aspergillaceae</taxon>
        <taxon>Aspergillus</taxon>
        <taxon>Aspergillus subgen. Circumdati</taxon>
    </lineage>
</organism>
<gene>
    <name evidence="2" type="ORF">BDV39DRAFT_118224</name>
</gene>
<accession>A0A5N6WU78</accession>
<keyword evidence="1" id="KW-1133">Transmembrane helix</keyword>
<dbReference type="AlphaFoldDB" id="A0A5N6WU78"/>
<protein>
    <submittedName>
        <fullName evidence="2">Uncharacterized protein</fullName>
    </submittedName>
</protein>
<evidence type="ECO:0000313" key="3">
    <source>
        <dbReference type="Proteomes" id="UP000325945"/>
    </source>
</evidence>
<feature type="transmembrane region" description="Helical" evidence="1">
    <location>
        <begin position="20"/>
        <end position="37"/>
    </location>
</feature>
<name>A0A5N6WU78_9EURO</name>
<evidence type="ECO:0000256" key="1">
    <source>
        <dbReference type="SAM" id="Phobius"/>
    </source>
</evidence>
<dbReference type="Proteomes" id="UP000325945">
    <property type="component" value="Unassembled WGS sequence"/>
</dbReference>
<evidence type="ECO:0000313" key="2">
    <source>
        <dbReference type="EMBL" id="KAE8324465.1"/>
    </source>
</evidence>
<proteinExistence type="predicted"/>
<dbReference type="EMBL" id="ML741817">
    <property type="protein sequence ID" value="KAE8324465.1"/>
    <property type="molecule type" value="Genomic_DNA"/>
</dbReference>
<reference evidence="3" key="1">
    <citation type="submission" date="2019-04" db="EMBL/GenBank/DDBJ databases">
        <title>Friends and foes A comparative genomics studyof 23 Aspergillus species from section Flavi.</title>
        <authorList>
            <consortium name="DOE Joint Genome Institute"/>
            <person name="Kjaerbolling I."/>
            <person name="Vesth T."/>
            <person name="Frisvad J.C."/>
            <person name="Nybo J.L."/>
            <person name="Theobald S."/>
            <person name="Kildgaard S."/>
            <person name="Isbrandt T."/>
            <person name="Kuo A."/>
            <person name="Sato A."/>
            <person name="Lyhne E.K."/>
            <person name="Kogle M.E."/>
            <person name="Wiebenga A."/>
            <person name="Kun R.S."/>
            <person name="Lubbers R.J."/>
            <person name="Makela M.R."/>
            <person name="Barry K."/>
            <person name="Chovatia M."/>
            <person name="Clum A."/>
            <person name="Daum C."/>
            <person name="Haridas S."/>
            <person name="He G."/>
            <person name="LaButti K."/>
            <person name="Lipzen A."/>
            <person name="Mondo S."/>
            <person name="Riley R."/>
            <person name="Salamov A."/>
            <person name="Simmons B.A."/>
            <person name="Magnuson J.K."/>
            <person name="Henrissat B."/>
            <person name="Mortensen U.H."/>
            <person name="Larsen T.O."/>
            <person name="Devries R.P."/>
            <person name="Grigoriev I.V."/>
            <person name="Machida M."/>
            <person name="Baker S.E."/>
            <person name="Andersen M.R."/>
        </authorList>
    </citation>
    <scope>NUCLEOTIDE SEQUENCE [LARGE SCALE GENOMIC DNA]</scope>
    <source>
        <strain evidence="3">CBS 130017</strain>
    </source>
</reference>
<keyword evidence="1" id="KW-0472">Membrane</keyword>
<sequence>MLLFLCVWTHISGLPQHQPWMMRFFIYLLPFFLKFLYSPTSVHVLIHSLQLPNALMKLGNQFYAM</sequence>